<dbReference type="Gene3D" id="3.60.20.10">
    <property type="entry name" value="Glutamine Phosphoribosylpyrophosphate, subunit 1, domain 1"/>
    <property type="match status" value="1"/>
</dbReference>
<dbReference type="RefSeq" id="WP_397557385.1">
    <property type="nucleotide sequence ID" value="NZ_JBIQWL010000006.1"/>
</dbReference>
<dbReference type="Proteomes" id="UP001610861">
    <property type="component" value="Unassembled WGS sequence"/>
</dbReference>
<proteinExistence type="predicted"/>
<evidence type="ECO:0000313" key="5">
    <source>
        <dbReference type="Proteomes" id="UP001610861"/>
    </source>
</evidence>
<dbReference type="InterPro" id="IPR017932">
    <property type="entry name" value="GATase_2_dom"/>
</dbReference>
<keyword evidence="5" id="KW-1185">Reference proteome</keyword>
<gene>
    <name evidence="4" type="ORF">ACH3VR_16355</name>
</gene>
<comment type="caution">
    <text evidence="4">The sequence shown here is derived from an EMBL/GenBank/DDBJ whole genome shotgun (WGS) entry which is preliminary data.</text>
</comment>
<name>A0ABW7QCS2_9MICO</name>
<dbReference type="InterPro" id="IPR029055">
    <property type="entry name" value="Ntn_hydrolases_N"/>
</dbReference>
<organism evidence="4 5">
    <name type="scientific">Microbacterium alkaliflavum</name>
    <dbReference type="NCBI Taxonomy" id="3248839"/>
    <lineage>
        <taxon>Bacteria</taxon>
        <taxon>Bacillati</taxon>
        <taxon>Actinomycetota</taxon>
        <taxon>Actinomycetes</taxon>
        <taxon>Micrococcales</taxon>
        <taxon>Microbacteriaceae</taxon>
        <taxon>Microbacterium</taxon>
    </lineage>
</organism>
<feature type="domain" description="Glutamine amidotransferase type-2" evidence="3">
    <location>
        <begin position="2"/>
        <end position="299"/>
    </location>
</feature>
<evidence type="ECO:0000256" key="2">
    <source>
        <dbReference type="ARBA" id="ARBA00022962"/>
    </source>
</evidence>
<dbReference type="SUPFAM" id="SSF56235">
    <property type="entry name" value="N-terminal nucleophile aminohydrolases (Ntn hydrolases)"/>
    <property type="match status" value="1"/>
</dbReference>
<keyword evidence="2 4" id="KW-0315">Glutamine amidotransferase</keyword>
<accession>A0ABW7QCS2</accession>
<evidence type="ECO:0000313" key="4">
    <source>
        <dbReference type="EMBL" id="MFH8251938.1"/>
    </source>
</evidence>
<dbReference type="Pfam" id="PF13522">
    <property type="entry name" value="GATase_6"/>
    <property type="match status" value="1"/>
</dbReference>
<dbReference type="EMBL" id="JBIQWL010000006">
    <property type="protein sequence ID" value="MFH8251938.1"/>
    <property type="molecule type" value="Genomic_DNA"/>
</dbReference>
<protein>
    <submittedName>
        <fullName evidence="4">Glutamine amidotransferase</fullName>
    </submittedName>
</protein>
<dbReference type="PANTHER" id="PTHR11907">
    <property type="entry name" value="AMIDOPHOSPHORIBOSYLTRANSFERASE"/>
    <property type="match status" value="1"/>
</dbReference>
<evidence type="ECO:0000259" key="3">
    <source>
        <dbReference type="PROSITE" id="PS51278"/>
    </source>
</evidence>
<keyword evidence="1" id="KW-0808">Transferase</keyword>
<reference evidence="4 5" key="1">
    <citation type="submission" date="2024-09" db="EMBL/GenBank/DDBJ databases">
        <authorList>
            <person name="Pan X."/>
        </authorList>
    </citation>
    <scope>NUCLEOTIDE SEQUENCE [LARGE SCALE GENOMIC DNA]</scope>
    <source>
        <strain evidence="4 5">B2969</strain>
    </source>
</reference>
<evidence type="ECO:0000256" key="1">
    <source>
        <dbReference type="ARBA" id="ARBA00022679"/>
    </source>
</evidence>
<dbReference type="PROSITE" id="PS51278">
    <property type="entry name" value="GATASE_TYPE_2"/>
    <property type="match status" value="1"/>
</dbReference>
<sequence length="308" mass="32220">MCGIAALQIRNPALRADLGAYMHGMLCEIVERGPDSAGLALYGSERMTPAGTATVTVIGDVDADDLLSGLRTALPSASPTVAAYAESVLVNAQTDAATLEAAVRAEVPGAHIIGRGRHVAVLKGVGHPVELADTYGLTGIGGTQALSHTRMATESAVTAVGAHPFTVAEDLCLVHNGSFSNHASIRRTLRAQGVEFDSENDSEVAARYIASRMAEGDDLPTALAHLQDVFDGFYTLVVTTADSMAVVRDPIACKPAIIAETDDWVAMASEYRALAGLPGVQDARIFEPTPGVVYTWRLDAPVLEGAVR</sequence>